<dbReference type="EMBL" id="LT629695">
    <property type="protein sequence ID" value="SDH80458.1"/>
    <property type="molecule type" value="Genomic_DNA"/>
</dbReference>
<dbReference type="InterPro" id="IPR003709">
    <property type="entry name" value="VanY-like_core_dom"/>
</dbReference>
<dbReference type="InterPro" id="IPR009045">
    <property type="entry name" value="Zn_M74/Hedgehog-like"/>
</dbReference>
<dbReference type="SUPFAM" id="SSF55166">
    <property type="entry name" value="Hedgehog/DD-peptidase"/>
    <property type="match status" value="1"/>
</dbReference>
<name>A0A1G8FE80_9MICO</name>
<protein>
    <submittedName>
        <fullName evidence="2">D-alanyl-D-alanine carboxypeptidase</fullName>
    </submittedName>
</protein>
<evidence type="ECO:0000313" key="3">
    <source>
        <dbReference type="Proteomes" id="UP000198822"/>
    </source>
</evidence>
<organism evidence="2 3">
    <name type="scientific">Agrococcus jejuensis</name>
    <dbReference type="NCBI Taxonomy" id="399736"/>
    <lineage>
        <taxon>Bacteria</taxon>
        <taxon>Bacillati</taxon>
        <taxon>Actinomycetota</taxon>
        <taxon>Actinomycetes</taxon>
        <taxon>Micrococcales</taxon>
        <taxon>Microbacteriaceae</taxon>
        <taxon>Agrococcus</taxon>
    </lineage>
</organism>
<dbReference type="Proteomes" id="UP000198822">
    <property type="component" value="Chromosome I"/>
</dbReference>
<evidence type="ECO:0000259" key="1">
    <source>
        <dbReference type="Pfam" id="PF02557"/>
    </source>
</evidence>
<keyword evidence="2" id="KW-0378">Hydrolase</keyword>
<keyword evidence="2" id="KW-0121">Carboxypeptidase</keyword>
<dbReference type="GO" id="GO:0004180">
    <property type="term" value="F:carboxypeptidase activity"/>
    <property type="evidence" value="ECO:0007669"/>
    <property type="project" value="UniProtKB-KW"/>
</dbReference>
<feature type="domain" description="D-alanyl-D-alanine carboxypeptidase-like core" evidence="1">
    <location>
        <begin position="86"/>
        <end position="160"/>
    </location>
</feature>
<dbReference type="AlphaFoldDB" id="A0A1G8FE80"/>
<sequence>MTTAAAPPHRRRRALVAVGLVAAALATIAVPTALERALDALASGGSVVELSRVLPIGDAAEPGVDDGLLPDGPVSPYADVPAITGLAPDLLAALRAASDAAAADGVEVVVNSGWRSAALQQAMLDEAIVTYGSAEEAARWVSTPDESAHVTGDAVDVGGWDGADWMGRHGWAWGLCQTYANESWHFELRPEAVDGACPPMASDPTAAH</sequence>
<dbReference type="Pfam" id="PF02557">
    <property type="entry name" value="VanY"/>
    <property type="match status" value="1"/>
</dbReference>
<evidence type="ECO:0000313" key="2">
    <source>
        <dbReference type="EMBL" id="SDH80458.1"/>
    </source>
</evidence>
<dbReference type="CDD" id="cd14846">
    <property type="entry name" value="Peptidase_M15_like"/>
    <property type="match status" value="1"/>
</dbReference>
<accession>A0A1G8FE80</accession>
<gene>
    <name evidence="2" type="ORF">SAMN04489720_2446</name>
</gene>
<dbReference type="GO" id="GO:0006508">
    <property type="term" value="P:proteolysis"/>
    <property type="evidence" value="ECO:0007669"/>
    <property type="project" value="InterPro"/>
</dbReference>
<dbReference type="RefSeq" id="WP_092505384.1">
    <property type="nucleotide sequence ID" value="NZ_LT629695.1"/>
</dbReference>
<dbReference type="OrthoDB" id="3293184at2"/>
<keyword evidence="3" id="KW-1185">Reference proteome</keyword>
<proteinExistence type="predicted"/>
<dbReference type="STRING" id="399736.SAMN04489720_2446"/>
<reference evidence="3" key="1">
    <citation type="submission" date="2016-10" db="EMBL/GenBank/DDBJ databases">
        <authorList>
            <person name="Varghese N."/>
            <person name="Submissions S."/>
        </authorList>
    </citation>
    <scope>NUCLEOTIDE SEQUENCE [LARGE SCALE GENOMIC DNA]</scope>
    <source>
        <strain evidence="3">DSM 22002</strain>
    </source>
</reference>
<dbReference type="Gene3D" id="3.30.1380.10">
    <property type="match status" value="1"/>
</dbReference>
<keyword evidence="2" id="KW-0645">Protease</keyword>